<dbReference type="OrthoDB" id="248495at2759"/>
<dbReference type="GO" id="GO:0032991">
    <property type="term" value="C:protein-containing complex"/>
    <property type="evidence" value="ECO:0007669"/>
    <property type="project" value="UniProtKB-ARBA"/>
</dbReference>
<evidence type="ECO:0000259" key="5">
    <source>
        <dbReference type="PROSITE" id="PS50011"/>
    </source>
</evidence>
<dbReference type="Gene3D" id="1.10.510.10">
    <property type="entry name" value="Transferase(Phosphotransferase) domain 1"/>
    <property type="match status" value="1"/>
</dbReference>
<dbReference type="GO" id="GO:0005524">
    <property type="term" value="F:ATP binding"/>
    <property type="evidence" value="ECO:0007669"/>
    <property type="project" value="InterPro"/>
</dbReference>
<dbReference type="SUPFAM" id="SSF56112">
    <property type="entry name" value="Protein kinase-like (PK-like)"/>
    <property type="match status" value="1"/>
</dbReference>
<feature type="domain" description="Protein kinase" evidence="5">
    <location>
        <begin position="1"/>
        <end position="200"/>
    </location>
</feature>
<gene>
    <name evidence="6" type="ORF">F442_06466</name>
</gene>
<dbReference type="AlphaFoldDB" id="W2ZK03"/>
<dbReference type="GO" id="GO:0004672">
    <property type="term" value="F:protein kinase activity"/>
    <property type="evidence" value="ECO:0007669"/>
    <property type="project" value="InterPro"/>
</dbReference>
<proteinExistence type="predicted"/>
<dbReference type="Pfam" id="PF00069">
    <property type="entry name" value="Pkinase"/>
    <property type="match status" value="1"/>
</dbReference>
<keyword evidence="2" id="KW-0158">Chromosome</keyword>
<dbReference type="InterPro" id="IPR011009">
    <property type="entry name" value="Kinase-like_dom_sf"/>
</dbReference>
<evidence type="ECO:0000256" key="3">
    <source>
        <dbReference type="ARBA" id="ARBA00022838"/>
    </source>
</evidence>
<evidence type="ECO:0000256" key="2">
    <source>
        <dbReference type="ARBA" id="ARBA00022454"/>
    </source>
</evidence>
<evidence type="ECO:0000313" key="7">
    <source>
        <dbReference type="Proteomes" id="UP000018948"/>
    </source>
</evidence>
<evidence type="ECO:0000256" key="1">
    <source>
        <dbReference type="ARBA" id="ARBA00004629"/>
    </source>
</evidence>
<dbReference type="GO" id="GO:0007094">
    <property type="term" value="P:mitotic spindle assembly checkpoint signaling"/>
    <property type="evidence" value="ECO:0007669"/>
    <property type="project" value="InterPro"/>
</dbReference>
<dbReference type="EMBL" id="ANIY01001372">
    <property type="protein sequence ID" value="ETP47618.1"/>
    <property type="molecule type" value="Genomic_DNA"/>
</dbReference>
<dbReference type="PANTHER" id="PTHR14030:SF4">
    <property type="entry name" value="BUB1 KINASE, ISOFORM A-RELATED"/>
    <property type="match status" value="1"/>
</dbReference>
<dbReference type="GO" id="GO:0051754">
    <property type="term" value="P:meiotic sister chromatid cohesion, centromeric"/>
    <property type="evidence" value="ECO:0007669"/>
    <property type="project" value="TreeGrafter"/>
</dbReference>
<keyword evidence="6" id="KW-0418">Kinase</keyword>
<keyword evidence="4" id="KW-0137">Centromere</keyword>
<comment type="caution">
    <text evidence="6">The sequence shown here is derived from an EMBL/GenBank/DDBJ whole genome shotgun (WGS) entry which is preliminary data.</text>
</comment>
<accession>W2ZK03</accession>
<keyword evidence="3" id="KW-0995">Kinetochore</keyword>
<organism evidence="6 7">
    <name type="scientific">Phytophthora nicotianae P10297</name>
    <dbReference type="NCBI Taxonomy" id="1317064"/>
    <lineage>
        <taxon>Eukaryota</taxon>
        <taxon>Sar</taxon>
        <taxon>Stramenopiles</taxon>
        <taxon>Oomycota</taxon>
        <taxon>Peronosporomycetes</taxon>
        <taxon>Peronosporales</taxon>
        <taxon>Peronosporaceae</taxon>
        <taxon>Phytophthora</taxon>
    </lineage>
</organism>
<dbReference type="PROSITE" id="PS50011">
    <property type="entry name" value="PROTEIN_KINASE_DOM"/>
    <property type="match status" value="1"/>
</dbReference>
<reference evidence="6 7" key="1">
    <citation type="submission" date="2013-11" db="EMBL/GenBank/DDBJ databases">
        <title>The Genome Sequence of Phytophthora parasitica P10297.</title>
        <authorList>
            <consortium name="The Broad Institute Genomics Platform"/>
            <person name="Russ C."/>
            <person name="Tyler B."/>
            <person name="Panabieres F."/>
            <person name="Shan W."/>
            <person name="Tripathy S."/>
            <person name="Grunwald N."/>
            <person name="Machado M."/>
            <person name="Johnson C.S."/>
            <person name="Walker B."/>
            <person name="Young S.K."/>
            <person name="Zeng Q."/>
            <person name="Gargeya S."/>
            <person name="Fitzgerald M."/>
            <person name="Haas B."/>
            <person name="Abouelleil A."/>
            <person name="Allen A.W."/>
            <person name="Alvarado L."/>
            <person name="Arachchi H.M."/>
            <person name="Berlin A.M."/>
            <person name="Chapman S.B."/>
            <person name="Gainer-Dewar J."/>
            <person name="Goldberg J."/>
            <person name="Griggs A."/>
            <person name="Gujja S."/>
            <person name="Hansen M."/>
            <person name="Howarth C."/>
            <person name="Imamovic A."/>
            <person name="Ireland A."/>
            <person name="Larimer J."/>
            <person name="McCowan C."/>
            <person name="Murphy C."/>
            <person name="Pearson M."/>
            <person name="Poon T.W."/>
            <person name="Priest M."/>
            <person name="Roberts A."/>
            <person name="Saif S."/>
            <person name="Shea T."/>
            <person name="Sisk P."/>
            <person name="Sykes S."/>
            <person name="Wortman J."/>
            <person name="Nusbaum C."/>
            <person name="Birren B."/>
        </authorList>
    </citation>
    <scope>NUCLEOTIDE SEQUENCE [LARGE SCALE GENOMIC DNA]</scope>
    <source>
        <strain evidence="6 7">P10297</strain>
    </source>
</reference>
<sequence>MDKGHVGTLFDVLNCYKQWGTTFPEVLAVYYGIKMLRCIELLHSANVLHGDIKPDNWLMIPGNPSSELELISQEPKPDKVYQAGDLYLIDYGRSIDLSFYPDGTVFRGSCHAKGFQCVEMLTQRPWTYQIDTFAFCGTMHCMLFGEYMEVKPKRNAKGATHWGILHGSTLVAQPSEAHGTLLRIRSESSTRALQAAESAG</sequence>
<protein>
    <submittedName>
        <fullName evidence="6">BUB protein kinase</fullName>
    </submittedName>
</protein>
<dbReference type="GO" id="GO:0000776">
    <property type="term" value="C:kinetochore"/>
    <property type="evidence" value="ECO:0007669"/>
    <property type="project" value="UniProtKB-KW"/>
</dbReference>
<dbReference type="InterPro" id="IPR015661">
    <property type="entry name" value="Bub1/Mad3"/>
</dbReference>
<dbReference type="Proteomes" id="UP000018948">
    <property type="component" value="Unassembled WGS sequence"/>
</dbReference>
<comment type="subcellular location">
    <subcellularLocation>
        <location evidence="1">Chromosome</location>
        <location evidence="1">Centromere</location>
        <location evidence="1">Kinetochore</location>
    </subcellularLocation>
</comment>
<name>W2ZK03_PHYNI</name>
<dbReference type="PANTHER" id="PTHR14030">
    <property type="entry name" value="MITOTIC CHECKPOINT SERINE/THREONINE-PROTEIN KINASE BUB1"/>
    <property type="match status" value="1"/>
</dbReference>
<dbReference type="InterPro" id="IPR000719">
    <property type="entry name" value="Prot_kinase_dom"/>
</dbReference>
<evidence type="ECO:0000313" key="6">
    <source>
        <dbReference type="EMBL" id="ETP47618.1"/>
    </source>
</evidence>
<keyword evidence="6" id="KW-0808">Transferase</keyword>
<evidence type="ECO:0000256" key="4">
    <source>
        <dbReference type="ARBA" id="ARBA00023328"/>
    </source>
</evidence>